<dbReference type="Proteomes" id="UP000542125">
    <property type="component" value="Unassembled WGS sequence"/>
</dbReference>
<dbReference type="Pfam" id="PF00999">
    <property type="entry name" value="Na_H_Exchanger"/>
    <property type="match status" value="1"/>
</dbReference>
<keyword evidence="4 10" id="KW-0812">Transmembrane</keyword>
<evidence type="ECO:0000256" key="9">
    <source>
        <dbReference type="ARBA" id="ARBA00023201"/>
    </source>
</evidence>
<dbReference type="GO" id="GO:0015385">
    <property type="term" value="F:sodium:proton antiporter activity"/>
    <property type="evidence" value="ECO:0007669"/>
    <property type="project" value="InterPro"/>
</dbReference>
<dbReference type="GO" id="GO:0098719">
    <property type="term" value="P:sodium ion import across plasma membrane"/>
    <property type="evidence" value="ECO:0007669"/>
    <property type="project" value="TreeGrafter"/>
</dbReference>
<feature type="transmembrane region" description="Helical" evidence="10">
    <location>
        <begin position="206"/>
        <end position="225"/>
    </location>
</feature>
<dbReference type="Gene3D" id="6.10.140.1330">
    <property type="match status" value="1"/>
</dbReference>
<name>A0A7Y9LP69_9BURK</name>
<protein>
    <submittedName>
        <fullName evidence="12">CPA1 family monovalent cation:H+ antiporter</fullName>
    </submittedName>
</protein>
<feature type="transmembrane region" description="Helical" evidence="10">
    <location>
        <begin position="374"/>
        <end position="395"/>
    </location>
</feature>
<proteinExistence type="predicted"/>
<feature type="transmembrane region" description="Helical" evidence="10">
    <location>
        <begin position="179"/>
        <end position="199"/>
    </location>
</feature>
<dbReference type="RefSeq" id="WP_179587833.1">
    <property type="nucleotide sequence ID" value="NZ_JACBYR010000001.1"/>
</dbReference>
<dbReference type="GO" id="GO:0015386">
    <property type="term" value="F:potassium:proton antiporter activity"/>
    <property type="evidence" value="ECO:0007669"/>
    <property type="project" value="TreeGrafter"/>
</dbReference>
<accession>A0A7Y9LP69</accession>
<keyword evidence="7" id="KW-0406">Ion transport</keyword>
<evidence type="ECO:0000256" key="10">
    <source>
        <dbReference type="SAM" id="Phobius"/>
    </source>
</evidence>
<evidence type="ECO:0000256" key="8">
    <source>
        <dbReference type="ARBA" id="ARBA00023136"/>
    </source>
</evidence>
<comment type="caution">
    <text evidence="12">The sequence shown here is derived from an EMBL/GenBank/DDBJ whole genome shotgun (WGS) entry which is preliminary data.</text>
</comment>
<evidence type="ECO:0000256" key="6">
    <source>
        <dbReference type="ARBA" id="ARBA00023053"/>
    </source>
</evidence>
<evidence type="ECO:0000256" key="4">
    <source>
        <dbReference type="ARBA" id="ARBA00022692"/>
    </source>
</evidence>
<keyword evidence="9" id="KW-0739">Sodium transport</keyword>
<dbReference type="EMBL" id="JACBYR010000001">
    <property type="protein sequence ID" value="NYE84103.1"/>
    <property type="molecule type" value="Genomic_DNA"/>
</dbReference>
<feature type="transmembrane region" description="Helical" evidence="10">
    <location>
        <begin position="299"/>
        <end position="321"/>
    </location>
</feature>
<evidence type="ECO:0000256" key="7">
    <source>
        <dbReference type="ARBA" id="ARBA00023065"/>
    </source>
</evidence>
<feature type="transmembrane region" description="Helical" evidence="10">
    <location>
        <begin position="154"/>
        <end position="173"/>
    </location>
</feature>
<dbReference type="GO" id="GO:0051453">
    <property type="term" value="P:regulation of intracellular pH"/>
    <property type="evidence" value="ECO:0007669"/>
    <property type="project" value="TreeGrafter"/>
</dbReference>
<reference evidence="12 13" key="1">
    <citation type="submission" date="2020-07" db="EMBL/GenBank/DDBJ databases">
        <title>Genomic Encyclopedia of Type Strains, Phase IV (KMG-V): Genome sequencing to study the core and pangenomes of soil and plant-associated prokaryotes.</title>
        <authorList>
            <person name="Whitman W."/>
        </authorList>
    </citation>
    <scope>NUCLEOTIDE SEQUENCE [LARGE SCALE GENOMIC DNA]</scope>
    <source>
        <strain evidence="12 13">SAS40</strain>
    </source>
</reference>
<gene>
    <name evidence="12" type="ORF">FHW18_003374</name>
</gene>
<evidence type="ECO:0000259" key="11">
    <source>
        <dbReference type="Pfam" id="PF00999"/>
    </source>
</evidence>
<keyword evidence="13" id="KW-1185">Reference proteome</keyword>
<feature type="transmembrane region" description="Helical" evidence="10">
    <location>
        <begin position="231"/>
        <end position="249"/>
    </location>
</feature>
<feature type="domain" description="Cation/H+ exchanger transmembrane" evidence="11">
    <location>
        <begin position="12"/>
        <end position="396"/>
    </location>
</feature>
<dbReference type="AlphaFoldDB" id="A0A7Y9LP69"/>
<feature type="transmembrane region" description="Helical" evidence="10">
    <location>
        <begin position="111"/>
        <end position="133"/>
    </location>
</feature>
<keyword evidence="3" id="KW-1003">Cell membrane</keyword>
<organism evidence="12 13">
    <name type="scientific">Pigmentiphaga litoralis</name>
    <dbReference type="NCBI Taxonomy" id="516702"/>
    <lineage>
        <taxon>Bacteria</taxon>
        <taxon>Pseudomonadati</taxon>
        <taxon>Pseudomonadota</taxon>
        <taxon>Betaproteobacteria</taxon>
        <taxon>Burkholderiales</taxon>
        <taxon>Alcaligenaceae</taxon>
        <taxon>Pigmentiphaga</taxon>
    </lineage>
</organism>
<comment type="subcellular location">
    <subcellularLocation>
        <location evidence="1">Cell membrane</location>
        <topology evidence="1">Multi-pass membrane protein</topology>
    </subcellularLocation>
</comment>
<evidence type="ECO:0000256" key="3">
    <source>
        <dbReference type="ARBA" id="ARBA00022475"/>
    </source>
</evidence>
<evidence type="ECO:0000256" key="1">
    <source>
        <dbReference type="ARBA" id="ARBA00004651"/>
    </source>
</evidence>
<sequence>MALFETSLLLMLAAILLLQISRRWPVPYPTMLAMAGVAVAAMPWVPPFEIEPRLALALFIAPALFDAAYDFPPRALLRYWLPLLALAAIAVLLTTGAVATAAVWFGGLPVAAAIALGAIVAPPDAAAASAVLGRFTLPRSTLTVLEGESLFNDAVALLIFTWAVTTASSPGLLNDIAPLLVLEAPAGIVLGIVFAKLYVYCAPRLAGTLGGTLFEFVMTFGVWVVADRLHLSAILAVVTFAMMVARDAPDRQAARDRLHSYSVWGATVFMLNVLAFLLMGMQARTIVGRLAPGELGHAMLFAGGVLVIVIVVRIVWVMLYNRGMAAWARAHQWPDVPSTGQGLLVSWSGMRGLVTLATALALPGDFPARDLIVLSALTVVLGTLVLQGLTLGPLIRRLNFPKDDGYDTELVTARRALLDAALATLGDRQDIAAKHLRKAYQAEHAVEEGGHQPGDMEEIDALRHKGIEARRNTLSRLRRSGRIDESVFHALELELDWAEVAAMRSEETEIVQG</sequence>
<evidence type="ECO:0000256" key="2">
    <source>
        <dbReference type="ARBA" id="ARBA00022448"/>
    </source>
</evidence>
<evidence type="ECO:0000256" key="5">
    <source>
        <dbReference type="ARBA" id="ARBA00022989"/>
    </source>
</evidence>
<keyword evidence="5 10" id="KW-1133">Transmembrane helix</keyword>
<keyword evidence="8 10" id="KW-0472">Membrane</keyword>
<dbReference type="InterPro" id="IPR018422">
    <property type="entry name" value="Cation/H_exchanger_CPA1"/>
</dbReference>
<keyword evidence="2" id="KW-0813">Transport</keyword>
<feature type="transmembrane region" description="Helical" evidence="10">
    <location>
        <begin position="83"/>
        <end position="105"/>
    </location>
</feature>
<keyword evidence="6" id="KW-0915">Sodium</keyword>
<dbReference type="InterPro" id="IPR006153">
    <property type="entry name" value="Cation/H_exchanger_TM"/>
</dbReference>
<dbReference type="PANTHER" id="PTHR10110">
    <property type="entry name" value="SODIUM/HYDROGEN EXCHANGER"/>
    <property type="match status" value="1"/>
</dbReference>
<dbReference type="PANTHER" id="PTHR10110:SF86">
    <property type="entry name" value="SODIUM_HYDROGEN EXCHANGER 7"/>
    <property type="match status" value="1"/>
</dbReference>
<evidence type="ECO:0000313" key="12">
    <source>
        <dbReference type="EMBL" id="NYE84103.1"/>
    </source>
</evidence>
<dbReference type="GO" id="GO:0005886">
    <property type="term" value="C:plasma membrane"/>
    <property type="evidence" value="ECO:0007669"/>
    <property type="project" value="UniProtKB-SubCell"/>
</dbReference>
<evidence type="ECO:0000313" key="13">
    <source>
        <dbReference type="Proteomes" id="UP000542125"/>
    </source>
</evidence>
<feature type="transmembrane region" description="Helical" evidence="10">
    <location>
        <begin position="261"/>
        <end position="279"/>
    </location>
</feature>